<keyword evidence="3" id="KW-1185">Reference proteome</keyword>
<dbReference type="GO" id="GO:0005634">
    <property type="term" value="C:nucleus"/>
    <property type="evidence" value="ECO:0007669"/>
    <property type="project" value="TreeGrafter"/>
</dbReference>
<dbReference type="PANTHER" id="PTHR24030:SF0">
    <property type="entry name" value="PROTEIN CMSS1"/>
    <property type="match status" value="1"/>
</dbReference>
<evidence type="ECO:0000313" key="2">
    <source>
        <dbReference type="Ensembl" id="ENSOMYP00000053153.1"/>
    </source>
</evidence>
<proteinExistence type="predicted"/>
<sequence>MPRGERRRENWRKRRRNSPQEKKGKKRKQEPVPAKKKTALVCKSFGNYISVCIQKKTIRDVLATTEPKPVSLGDLQNLVLKHFKDEAASNDLTHSLSSYLKEMCPKWAEVQTQHTENSSVILFIVCNSTLRLIKQLTTFEREAKVLKLFAKHINVEEQLKLEVTYIGEGTPGRLKGFNPSLALPALRFLLLDWNWRDQKLRMMVDILDVQTDLLKLLDTGILKGCREGKVQLGLF</sequence>
<reference evidence="2" key="2">
    <citation type="submission" date="2025-08" db="UniProtKB">
        <authorList>
            <consortium name="Ensembl"/>
        </authorList>
    </citation>
    <scope>IDENTIFICATION</scope>
</reference>
<evidence type="ECO:0000313" key="3">
    <source>
        <dbReference type="Proteomes" id="UP000694395"/>
    </source>
</evidence>
<dbReference type="Pfam" id="PF14617">
    <property type="entry name" value="CMS1"/>
    <property type="match status" value="1"/>
</dbReference>
<evidence type="ECO:0000256" key="1">
    <source>
        <dbReference type="SAM" id="MobiDB-lite"/>
    </source>
</evidence>
<dbReference type="InterPro" id="IPR032704">
    <property type="entry name" value="Cms1"/>
</dbReference>
<dbReference type="GeneTree" id="ENSGT00390000006574"/>
<reference evidence="2" key="3">
    <citation type="submission" date="2025-09" db="UniProtKB">
        <authorList>
            <consortium name="Ensembl"/>
        </authorList>
    </citation>
    <scope>IDENTIFICATION</scope>
</reference>
<feature type="region of interest" description="Disordered" evidence="1">
    <location>
        <begin position="1"/>
        <end position="35"/>
    </location>
</feature>
<name>A0A8C7RJ13_ONCMY</name>
<dbReference type="Proteomes" id="UP000694395">
    <property type="component" value="Chromosome 22"/>
</dbReference>
<protein>
    <submittedName>
        <fullName evidence="2">Cms1 ribosomal small subunit homolog</fullName>
    </submittedName>
</protein>
<dbReference type="AlphaFoldDB" id="A0A8C7RJ13"/>
<dbReference type="GO" id="GO:0030686">
    <property type="term" value="C:90S preribosome"/>
    <property type="evidence" value="ECO:0007669"/>
    <property type="project" value="TreeGrafter"/>
</dbReference>
<accession>A0A8C7RJ13</accession>
<dbReference type="Ensembl" id="ENSOMYT00000057822.2">
    <property type="protein sequence ID" value="ENSOMYP00000053153.1"/>
    <property type="gene ID" value="ENSOMYG00000024316.2"/>
</dbReference>
<reference evidence="2" key="1">
    <citation type="submission" date="2020-07" db="EMBL/GenBank/DDBJ databases">
        <title>A long reads based de novo assembly of the rainbow trout Arlee double haploid line genome.</title>
        <authorList>
            <person name="Gao G."/>
            <person name="Palti Y."/>
        </authorList>
    </citation>
    <scope>NUCLEOTIDE SEQUENCE [LARGE SCALE GENOMIC DNA]</scope>
</reference>
<dbReference type="PANTHER" id="PTHR24030">
    <property type="entry name" value="PROTEIN CMSS1"/>
    <property type="match status" value="1"/>
</dbReference>
<organism evidence="2 3">
    <name type="scientific">Oncorhynchus mykiss</name>
    <name type="common">Rainbow trout</name>
    <name type="synonym">Salmo gairdneri</name>
    <dbReference type="NCBI Taxonomy" id="8022"/>
    <lineage>
        <taxon>Eukaryota</taxon>
        <taxon>Metazoa</taxon>
        <taxon>Chordata</taxon>
        <taxon>Craniata</taxon>
        <taxon>Vertebrata</taxon>
        <taxon>Euteleostomi</taxon>
        <taxon>Actinopterygii</taxon>
        <taxon>Neopterygii</taxon>
        <taxon>Teleostei</taxon>
        <taxon>Protacanthopterygii</taxon>
        <taxon>Salmoniformes</taxon>
        <taxon>Salmonidae</taxon>
        <taxon>Salmoninae</taxon>
        <taxon>Oncorhynchus</taxon>
    </lineage>
</organism>
<feature type="compositionally biased region" description="Basic residues" evidence="1">
    <location>
        <begin position="9"/>
        <end position="35"/>
    </location>
</feature>